<dbReference type="PANTHER" id="PTHR48025:SF1">
    <property type="entry name" value="RRM DOMAIN-CONTAINING PROTEIN"/>
    <property type="match status" value="1"/>
</dbReference>
<evidence type="ECO:0000256" key="1">
    <source>
        <dbReference type="ARBA" id="ARBA00022884"/>
    </source>
</evidence>
<organism evidence="5 6">
    <name type="scientific">Hyaloperonospora brassicae</name>
    <name type="common">Brassica downy mildew</name>
    <name type="synonym">Peronospora brassicae</name>
    <dbReference type="NCBI Taxonomy" id="162125"/>
    <lineage>
        <taxon>Eukaryota</taxon>
        <taxon>Sar</taxon>
        <taxon>Stramenopiles</taxon>
        <taxon>Oomycota</taxon>
        <taxon>Peronosporomycetes</taxon>
        <taxon>Peronosporales</taxon>
        <taxon>Peronosporaceae</taxon>
        <taxon>Hyaloperonospora</taxon>
    </lineage>
</organism>
<reference evidence="5" key="1">
    <citation type="submission" date="2022-12" db="EMBL/GenBank/DDBJ databases">
        <authorList>
            <person name="Webb A."/>
        </authorList>
    </citation>
    <scope>NUCLEOTIDE SEQUENCE</scope>
    <source>
        <strain evidence="5">Hp1</strain>
    </source>
</reference>
<gene>
    <name evidence="5" type="ORF">HBR001_LOCUS1249</name>
</gene>
<dbReference type="SUPFAM" id="SSF54928">
    <property type="entry name" value="RNA-binding domain, RBD"/>
    <property type="match status" value="2"/>
</dbReference>
<evidence type="ECO:0000313" key="5">
    <source>
        <dbReference type="EMBL" id="CAI5714470.1"/>
    </source>
</evidence>
<name>A0AAV0T5I3_HYABA</name>
<dbReference type="PROSITE" id="PS50102">
    <property type="entry name" value="RRM"/>
    <property type="match status" value="2"/>
</dbReference>
<keyword evidence="1 2" id="KW-0694">RNA-binding</keyword>
<comment type="caution">
    <text evidence="5">The sequence shown here is derived from an EMBL/GenBank/DDBJ whole genome shotgun (WGS) entry which is preliminary data.</text>
</comment>
<proteinExistence type="predicted"/>
<feature type="compositionally biased region" description="Basic and acidic residues" evidence="3">
    <location>
        <begin position="272"/>
        <end position="282"/>
    </location>
</feature>
<dbReference type="Proteomes" id="UP001162031">
    <property type="component" value="Unassembled WGS sequence"/>
</dbReference>
<feature type="compositionally biased region" description="Basic and acidic residues" evidence="3">
    <location>
        <begin position="201"/>
        <end position="210"/>
    </location>
</feature>
<dbReference type="SMART" id="SM00360">
    <property type="entry name" value="RRM"/>
    <property type="match status" value="2"/>
</dbReference>
<dbReference type="AlphaFoldDB" id="A0AAV0T5I3"/>
<evidence type="ECO:0000256" key="2">
    <source>
        <dbReference type="PROSITE-ProRule" id="PRU00176"/>
    </source>
</evidence>
<feature type="compositionally biased region" description="Basic residues" evidence="3">
    <location>
        <begin position="255"/>
        <end position="271"/>
    </location>
</feature>
<feature type="compositionally biased region" description="Basic and acidic residues" evidence="3">
    <location>
        <begin position="224"/>
        <end position="235"/>
    </location>
</feature>
<dbReference type="InterPro" id="IPR050502">
    <property type="entry name" value="Euk_RNA-bind_prot"/>
</dbReference>
<dbReference type="InterPro" id="IPR035979">
    <property type="entry name" value="RBD_domain_sf"/>
</dbReference>
<protein>
    <recommendedName>
        <fullName evidence="4">RRM domain-containing protein</fullName>
    </recommendedName>
</protein>
<evidence type="ECO:0000259" key="4">
    <source>
        <dbReference type="PROSITE" id="PS50102"/>
    </source>
</evidence>
<feature type="compositionally biased region" description="Basic residues" evidence="3">
    <location>
        <begin position="329"/>
        <end position="340"/>
    </location>
</feature>
<feature type="compositionally biased region" description="Basic and acidic residues" evidence="3">
    <location>
        <begin position="298"/>
        <end position="328"/>
    </location>
</feature>
<feature type="compositionally biased region" description="Basic and acidic residues" evidence="3">
    <location>
        <begin position="341"/>
        <end position="369"/>
    </location>
</feature>
<dbReference type="Gene3D" id="3.30.70.330">
    <property type="match status" value="2"/>
</dbReference>
<dbReference type="InterPro" id="IPR034172">
    <property type="entry name" value="SHARP_RRM1"/>
</dbReference>
<dbReference type="CDD" id="cd12348">
    <property type="entry name" value="RRM1_SHARP"/>
    <property type="match status" value="1"/>
</dbReference>
<feature type="domain" description="RRM" evidence="4">
    <location>
        <begin position="9"/>
        <end position="79"/>
    </location>
</feature>
<keyword evidence="6" id="KW-1185">Reference proteome</keyword>
<evidence type="ECO:0000313" key="6">
    <source>
        <dbReference type="Proteomes" id="UP001162031"/>
    </source>
</evidence>
<accession>A0AAV0T5I3</accession>
<evidence type="ECO:0000256" key="3">
    <source>
        <dbReference type="SAM" id="MobiDB-lite"/>
    </source>
</evidence>
<dbReference type="Pfam" id="PF00076">
    <property type="entry name" value="RRM_1"/>
    <property type="match status" value="2"/>
</dbReference>
<sequence>MDESSIASTKLYVGNLFYGLTLEDLEAEFGKFGPLEQCAVKKGYAFVHFERLEDAEMAVQEMNDKELGGRRLRVAFAVSHGSQRRYDGPPPPLHAVPPGPPPMMQPLDPIRPSPLLHNPRMAVNASPNLFVANIPPHVKMSELDDAFARFGEVKNVKVLPQSRPDAPMSAFVDYTDVSSAQKAHSTTIVMDGQQLRTDYNFRKNKGDGPKRVVGKSLDGNFDGEEPRGRRPRYDSIDSQFVKKSKYDDETEEPSHRRHHHHSHSSRHHSSRHSRDEPEERGRSGSPLPYRHHSSSSLRRGEDPSRRERSRDHPPYGRPDEMDELDQHERRSHHAKYYNRRPRGEEYSERELDKSPPQEFRRHSRPEMPMRHGSRRSQRADQSWSPSHSRPRSRSR</sequence>
<dbReference type="GO" id="GO:0003729">
    <property type="term" value="F:mRNA binding"/>
    <property type="evidence" value="ECO:0007669"/>
    <property type="project" value="TreeGrafter"/>
</dbReference>
<feature type="region of interest" description="Disordered" evidence="3">
    <location>
        <begin position="201"/>
        <end position="395"/>
    </location>
</feature>
<dbReference type="InterPro" id="IPR000504">
    <property type="entry name" value="RRM_dom"/>
</dbReference>
<dbReference type="GO" id="GO:0005634">
    <property type="term" value="C:nucleus"/>
    <property type="evidence" value="ECO:0007669"/>
    <property type="project" value="TreeGrafter"/>
</dbReference>
<dbReference type="EMBL" id="CANTFL010000126">
    <property type="protein sequence ID" value="CAI5714470.1"/>
    <property type="molecule type" value="Genomic_DNA"/>
</dbReference>
<dbReference type="PANTHER" id="PTHR48025">
    <property type="entry name" value="OS02G0815200 PROTEIN"/>
    <property type="match status" value="1"/>
</dbReference>
<dbReference type="InterPro" id="IPR012677">
    <property type="entry name" value="Nucleotide-bd_a/b_plait_sf"/>
</dbReference>
<feature type="domain" description="RRM" evidence="4">
    <location>
        <begin position="127"/>
        <end position="202"/>
    </location>
</feature>
<dbReference type="CDD" id="cd00590">
    <property type="entry name" value="RRM_SF"/>
    <property type="match status" value="1"/>
</dbReference>